<proteinExistence type="predicted"/>
<keyword evidence="2" id="KW-1133">Transmembrane helix</keyword>
<organism evidence="3 4">
    <name type="scientific">Mycobacterium phage Archetta</name>
    <dbReference type="NCBI Taxonomy" id="2047836"/>
    <lineage>
        <taxon>Viruses</taxon>
        <taxon>Duplodnaviria</taxon>
        <taxon>Heunggongvirae</taxon>
        <taxon>Uroviricota</taxon>
        <taxon>Caudoviricetes</taxon>
        <taxon>Benedictvirus</taxon>
        <taxon>Benedictvirus archetta</taxon>
    </lineage>
</organism>
<name>A0A2H4PFN8_9CAUD</name>
<gene>
    <name evidence="3" type="ORF">SEA_ARCHETTA_68</name>
</gene>
<feature type="compositionally biased region" description="Basic and acidic residues" evidence="1">
    <location>
        <begin position="39"/>
        <end position="53"/>
    </location>
</feature>
<sequence>MTLQRWIAWFIAIYLAGLMIVFFGNTTARADEWDCTPRSEKHVTEHGGHRTDSAWHVANGELPTCGDERRTNDEAKRSSKEAKRSSKDKDDHDKKSRFCRKRWWC</sequence>
<keyword evidence="2" id="KW-0812">Transmembrane</keyword>
<feature type="region of interest" description="Disordered" evidence="1">
    <location>
        <begin position="39"/>
        <end position="105"/>
    </location>
</feature>
<evidence type="ECO:0000313" key="4">
    <source>
        <dbReference type="Proteomes" id="UP000240786"/>
    </source>
</evidence>
<dbReference type="Proteomes" id="UP000240786">
    <property type="component" value="Segment"/>
</dbReference>
<feature type="compositionally biased region" description="Basic and acidic residues" evidence="1">
    <location>
        <begin position="66"/>
        <end position="96"/>
    </location>
</feature>
<dbReference type="Pfam" id="PF23829">
    <property type="entry name" value="DUF7199"/>
    <property type="match status" value="1"/>
</dbReference>
<accession>A0A2H4PFN8</accession>
<evidence type="ECO:0000313" key="3">
    <source>
        <dbReference type="EMBL" id="ATW60939.1"/>
    </source>
</evidence>
<dbReference type="EMBL" id="MG099938">
    <property type="protein sequence ID" value="ATW60939.1"/>
    <property type="molecule type" value="Genomic_DNA"/>
</dbReference>
<reference evidence="3 4" key="1">
    <citation type="submission" date="2017-10" db="EMBL/GenBank/DDBJ databases">
        <authorList>
            <person name="Fong C."/>
            <person name="Hamill A."/>
            <person name="Ko T.W."/>
            <person name="Sim E."/>
            <person name="Meyer J."/>
            <person name="Leo J."/>
            <person name="Li A."/>
            <person name="Narbutas R."/>
            <person name="Ng C."/>
            <person name="Yoon E."/>
            <person name="Vijanderan J."/>
            <person name="Goodwin E."/>
            <person name="Reddi K."/>
            <person name="Villella W."/>
            <person name="Sanders E.R."/>
            <person name="Benyamini P."/>
            <person name="Moberg-Parker J."/>
            <person name="Garlena R.A."/>
            <person name="Russell D.A."/>
            <person name="Pope W.H."/>
            <person name="Jacobs-Sera D."/>
            <person name="Hendrix R.W."/>
            <person name="Hatfull G.F."/>
        </authorList>
    </citation>
    <scope>NUCLEOTIDE SEQUENCE [LARGE SCALE GENOMIC DNA]</scope>
</reference>
<keyword evidence="4" id="KW-1185">Reference proteome</keyword>
<keyword evidence="2" id="KW-0472">Membrane</keyword>
<dbReference type="InterPro" id="IPR055623">
    <property type="entry name" value="DUF7199"/>
</dbReference>
<evidence type="ECO:0000256" key="1">
    <source>
        <dbReference type="SAM" id="MobiDB-lite"/>
    </source>
</evidence>
<protein>
    <submittedName>
        <fullName evidence="3">Uncharacterized protein</fullName>
    </submittedName>
</protein>
<feature type="transmembrane region" description="Helical" evidence="2">
    <location>
        <begin position="6"/>
        <end position="24"/>
    </location>
</feature>
<evidence type="ECO:0000256" key="2">
    <source>
        <dbReference type="SAM" id="Phobius"/>
    </source>
</evidence>